<dbReference type="KEGG" id="aaeo:BJI67_11845"/>
<accession>A0A1D8K9K1</accession>
<evidence type="ECO:0000313" key="3">
    <source>
        <dbReference type="Proteomes" id="UP000095342"/>
    </source>
</evidence>
<keyword evidence="1" id="KW-0472">Membrane</keyword>
<name>A0A1D8K9K1_9GAMM</name>
<organism evidence="2 3">
    <name type="scientific">Acidihalobacter aeolianus</name>
    <dbReference type="NCBI Taxonomy" id="2792603"/>
    <lineage>
        <taxon>Bacteria</taxon>
        <taxon>Pseudomonadati</taxon>
        <taxon>Pseudomonadota</taxon>
        <taxon>Gammaproteobacteria</taxon>
        <taxon>Chromatiales</taxon>
        <taxon>Ectothiorhodospiraceae</taxon>
        <taxon>Acidihalobacter</taxon>
    </lineage>
</organism>
<feature type="transmembrane region" description="Helical" evidence="1">
    <location>
        <begin position="5"/>
        <end position="25"/>
    </location>
</feature>
<dbReference type="Proteomes" id="UP000095342">
    <property type="component" value="Chromosome"/>
</dbReference>
<feature type="transmembrane region" description="Helical" evidence="1">
    <location>
        <begin position="37"/>
        <end position="57"/>
    </location>
</feature>
<keyword evidence="2" id="KW-0675">Receptor</keyword>
<proteinExistence type="predicted"/>
<protein>
    <submittedName>
        <fullName evidence="2">TonB-dependent receptor</fullName>
    </submittedName>
</protein>
<feature type="transmembrane region" description="Helical" evidence="1">
    <location>
        <begin position="96"/>
        <end position="120"/>
    </location>
</feature>
<dbReference type="EMBL" id="CP017448">
    <property type="protein sequence ID" value="AOV17659.1"/>
    <property type="molecule type" value="Genomic_DNA"/>
</dbReference>
<reference evidence="2 3" key="1">
    <citation type="submission" date="2016-09" db="EMBL/GenBank/DDBJ databases">
        <title>Acidihalobacter prosperus V6 (DSM14174).</title>
        <authorList>
            <person name="Khaleque H.N."/>
            <person name="Ramsay J.P."/>
            <person name="Murphy R.J.T."/>
            <person name="Kaksonen A.H."/>
            <person name="Boxall N.J."/>
            <person name="Watkin E.L.J."/>
        </authorList>
    </citation>
    <scope>NUCLEOTIDE SEQUENCE [LARGE SCALE GENOMIC DNA]</scope>
    <source>
        <strain evidence="2 3">V6</strain>
    </source>
</reference>
<keyword evidence="1" id="KW-0812">Transmembrane</keyword>
<sequence length="126" mass="13812">MDRKYLFTALIYGILGLALGIHMAASHDHGQLVTHAHIMLLGFVVSFFYALCHKLWLHEANCRLASIQFYAHQVGTPVLLVCLFLLYGHIAPESILGPLLGIASITVLLGMLAMAVMVVMRRAPAT</sequence>
<evidence type="ECO:0000313" key="2">
    <source>
        <dbReference type="EMBL" id="AOV17659.1"/>
    </source>
</evidence>
<gene>
    <name evidence="2" type="ORF">BJI67_11845</name>
</gene>
<feature type="transmembrane region" description="Helical" evidence="1">
    <location>
        <begin position="69"/>
        <end position="90"/>
    </location>
</feature>
<keyword evidence="1" id="KW-1133">Transmembrane helix</keyword>
<dbReference type="AlphaFoldDB" id="A0A1D8K9K1"/>
<evidence type="ECO:0000256" key="1">
    <source>
        <dbReference type="SAM" id="Phobius"/>
    </source>
</evidence>
<keyword evidence="3" id="KW-1185">Reference proteome</keyword>